<reference evidence="1 2" key="1">
    <citation type="journal article" date="2015" name="Proc. Natl. Acad. Sci. U.S.A.">
        <title>The resurrection genome of Boea hygrometrica: A blueprint for survival of dehydration.</title>
        <authorList>
            <person name="Xiao L."/>
            <person name="Yang G."/>
            <person name="Zhang L."/>
            <person name="Yang X."/>
            <person name="Zhao S."/>
            <person name="Ji Z."/>
            <person name="Zhou Q."/>
            <person name="Hu M."/>
            <person name="Wang Y."/>
            <person name="Chen M."/>
            <person name="Xu Y."/>
            <person name="Jin H."/>
            <person name="Xiao X."/>
            <person name="Hu G."/>
            <person name="Bao F."/>
            <person name="Hu Y."/>
            <person name="Wan P."/>
            <person name="Li L."/>
            <person name="Deng X."/>
            <person name="Kuang T."/>
            <person name="Xiang C."/>
            <person name="Zhu J.K."/>
            <person name="Oliver M.J."/>
            <person name="He Y."/>
        </authorList>
    </citation>
    <scope>NUCLEOTIDE SEQUENCE [LARGE SCALE GENOMIC DNA]</scope>
    <source>
        <strain evidence="2">cv. XS01</strain>
    </source>
</reference>
<accession>A0A2Z7BRW6</accession>
<dbReference type="Proteomes" id="UP000250235">
    <property type="component" value="Unassembled WGS sequence"/>
</dbReference>
<evidence type="ECO:0000313" key="2">
    <source>
        <dbReference type="Proteomes" id="UP000250235"/>
    </source>
</evidence>
<proteinExistence type="predicted"/>
<sequence>MRDKRIFARRRFDHRATSAHGQRAMAGHRWRNGLRTTTPIGHATCATIVRPARNEVRTAAGHGRQPCEASAQGAWLQPESQGDWLFTVGGGRLRLIKSTTRSKVPSSFKDPSLGSDTTVGKPWRIRIPSPDGTAAFLGVLPCWRLGAWLQPESQGDWLFTVGGGRLRLIKSTTRSKVPSSACTRRPDEISTDGNSERRRQWWWSAAAALREEGRPRALGLGLVLVSSDIQPRETNVPSWG</sequence>
<dbReference type="AlphaFoldDB" id="A0A2Z7BRW6"/>
<name>A0A2Z7BRW6_9LAMI</name>
<dbReference type="EMBL" id="KV005019">
    <property type="protein sequence ID" value="KZV34666.1"/>
    <property type="molecule type" value="Genomic_DNA"/>
</dbReference>
<keyword evidence="2" id="KW-1185">Reference proteome</keyword>
<gene>
    <name evidence="1" type="ORF">F511_10941</name>
</gene>
<organism evidence="1 2">
    <name type="scientific">Dorcoceras hygrometricum</name>
    <dbReference type="NCBI Taxonomy" id="472368"/>
    <lineage>
        <taxon>Eukaryota</taxon>
        <taxon>Viridiplantae</taxon>
        <taxon>Streptophyta</taxon>
        <taxon>Embryophyta</taxon>
        <taxon>Tracheophyta</taxon>
        <taxon>Spermatophyta</taxon>
        <taxon>Magnoliopsida</taxon>
        <taxon>eudicotyledons</taxon>
        <taxon>Gunneridae</taxon>
        <taxon>Pentapetalae</taxon>
        <taxon>asterids</taxon>
        <taxon>lamiids</taxon>
        <taxon>Lamiales</taxon>
        <taxon>Gesneriaceae</taxon>
        <taxon>Didymocarpoideae</taxon>
        <taxon>Trichosporeae</taxon>
        <taxon>Loxocarpinae</taxon>
        <taxon>Dorcoceras</taxon>
    </lineage>
</organism>
<evidence type="ECO:0000313" key="1">
    <source>
        <dbReference type="EMBL" id="KZV34666.1"/>
    </source>
</evidence>
<protein>
    <submittedName>
        <fullName evidence="1">Uncharacterized protein</fullName>
    </submittedName>
</protein>